<dbReference type="PIRSF" id="PIRSF006769">
    <property type="entry name" value="RibD"/>
    <property type="match status" value="1"/>
</dbReference>
<dbReference type="Pfam" id="PF00383">
    <property type="entry name" value="dCMP_cyt_deam_1"/>
    <property type="match status" value="1"/>
</dbReference>
<keyword evidence="3" id="KW-0686">Riboflavin biosynthesis</keyword>
<dbReference type="EMBL" id="CAFBNC010000005">
    <property type="protein sequence ID" value="CAB4923091.1"/>
    <property type="molecule type" value="Genomic_DNA"/>
</dbReference>
<evidence type="ECO:0000256" key="3">
    <source>
        <dbReference type="ARBA" id="ARBA00022619"/>
    </source>
</evidence>
<evidence type="ECO:0000256" key="2">
    <source>
        <dbReference type="ARBA" id="ARBA00004910"/>
    </source>
</evidence>
<dbReference type="PANTHER" id="PTHR38011">
    <property type="entry name" value="DIHYDROFOLATE REDUCTASE FAMILY PROTEIN (AFU_ORTHOLOGUE AFUA_8G06820)"/>
    <property type="match status" value="1"/>
</dbReference>
<dbReference type="GO" id="GO:0009231">
    <property type="term" value="P:riboflavin biosynthetic process"/>
    <property type="evidence" value="ECO:0007669"/>
    <property type="project" value="UniProtKB-UniPathway"/>
</dbReference>
<gene>
    <name evidence="10" type="ORF">UFOPK1392_00027</name>
    <name evidence="11" type="ORF">UFOPK3733_00194</name>
</gene>
<dbReference type="PROSITE" id="PS00903">
    <property type="entry name" value="CYT_DCMP_DEAMINASES_1"/>
    <property type="match status" value="1"/>
</dbReference>
<dbReference type="InterPro" id="IPR050765">
    <property type="entry name" value="Riboflavin_Biosynth_HTPR"/>
</dbReference>
<keyword evidence="5" id="KW-0862">Zinc</keyword>
<keyword evidence="8" id="KW-0511">Multifunctional enzyme</keyword>
<dbReference type="PANTHER" id="PTHR38011:SF7">
    <property type="entry name" value="2,5-DIAMINO-6-RIBOSYLAMINO-4(3H)-PYRIMIDINONE 5'-PHOSPHATE REDUCTASE"/>
    <property type="match status" value="1"/>
</dbReference>
<comment type="pathway">
    <text evidence="1">Cofactor biosynthesis; riboflavin biosynthesis; 5-amino-6-(D-ribitylamino)uracil from GTP: step 2/4.</text>
</comment>
<dbReference type="GO" id="GO:0008270">
    <property type="term" value="F:zinc ion binding"/>
    <property type="evidence" value="ECO:0007669"/>
    <property type="project" value="InterPro"/>
</dbReference>
<keyword evidence="7" id="KW-0560">Oxidoreductase</keyword>
<dbReference type="InterPro" id="IPR002125">
    <property type="entry name" value="CMP_dCMP_dom"/>
</dbReference>
<evidence type="ECO:0000256" key="4">
    <source>
        <dbReference type="ARBA" id="ARBA00022723"/>
    </source>
</evidence>
<dbReference type="GO" id="GO:0008835">
    <property type="term" value="F:diaminohydroxyphosphoribosylaminopyrimidine deaminase activity"/>
    <property type="evidence" value="ECO:0007669"/>
    <property type="project" value="InterPro"/>
</dbReference>
<comment type="pathway">
    <text evidence="2">Cofactor biosynthesis; riboflavin biosynthesis; 5-amino-6-(D-ribitylamino)uracil from GTP: step 3/4.</text>
</comment>
<evidence type="ECO:0000256" key="6">
    <source>
        <dbReference type="ARBA" id="ARBA00022857"/>
    </source>
</evidence>
<dbReference type="InterPro" id="IPR016192">
    <property type="entry name" value="APOBEC/CMP_deaminase_Zn-bd"/>
</dbReference>
<evidence type="ECO:0000256" key="7">
    <source>
        <dbReference type="ARBA" id="ARBA00023002"/>
    </source>
</evidence>
<proteinExistence type="predicted"/>
<evidence type="ECO:0000259" key="9">
    <source>
        <dbReference type="PROSITE" id="PS51747"/>
    </source>
</evidence>
<accession>A0A6J7HPY5</accession>
<sequence length="328" mass="34072">MGQAIDAARSSRRRVAPRPWVGAIIVPSGEPEHAGFPGATDGRIGAHAEVVAIASAGAAAAGSTLYVTLEPCAHHGTTGPCADAVIAAGIARVVIGLTDPDTRVAGEGIARLRAAGIEVEVGVCADQVEAQLAPYLHHRRTGRPWVVLKLAASLDGRTAAPDGTSKWITGEQARLDAHRLRADSDAILVGAGTVRVDDPALTVRLPEDERNPDDTEPLRVVLGMAPPGAAIHPCLERSGELGPILDELGSLGVLQLMVEGGSSVAGAFHRAGLVNRYVVYLAPTLFGGEDGTPLFSGPGIASISELRHGRIVEMRRLGDDLRLDLEGM</sequence>
<dbReference type="SUPFAM" id="SSF53927">
    <property type="entry name" value="Cytidine deaminase-like"/>
    <property type="match status" value="1"/>
</dbReference>
<evidence type="ECO:0000256" key="5">
    <source>
        <dbReference type="ARBA" id="ARBA00022833"/>
    </source>
</evidence>
<reference evidence="11" key="1">
    <citation type="submission" date="2020-05" db="EMBL/GenBank/DDBJ databases">
        <authorList>
            <person name="Chiriac C."/>
            <person name="Salcher M."/>
            <person name="Ghai R."/>
            <person name="Kavagutti S V."/>
        </authorList>
    </citation>
    <scope>NUCLEOTIDE SEQUENCE</scope>
</reference>
<evidence type="ECO:0000256" key="1">
    <source>
        <dbReference type="ARBA" id="ARBA00004882"/>
    </source>
</evidence>
<dbReference type="Gene3D" id="3.40.140.10">
    <property type="entry name" value="Cytidine Deaminase, domain 2"/>
    <property type="match status" value="1"/>
</dbReference>
<evidence type="ECO:0000313" key="10">
    <source>
        <dbReference type="EMBL" id="CAB4322293.1"/>
    </source>
</evidence>
<dbReference type="PROSITE" id="PS51747">
    <property type="entry name" value="CYT_DCMP_DEAMINASES_2"/>
    <property type="match status" value="1"/>
</dbReference>
<dbReference type="NCBIfam" id="TIGR00326">
    <property type="entry name" value="eubact_ribD"/>
    <property type="match status" value="1"/>
</dbReference>
<name>A0A6J7HPY5_9ZZZZ</name>
<dbReference type="Gene3D" id="3.40.430.10">
    <property type="entry name" value="Dihydrofolate Reductase, subunit A"/>
    <property type="match status" value="2"/>
</dbReference>
<dbReference type="GO" id="GO:0008703">
    <property type="term" value="F:5-amino-6-(5-phosphoribosylamino)uracil reductase activity"/>
    <property type="evidence" value="ECO:0007669"/>
    <property type="project" value="InterPro"/>
</dbReference>
<feature type="domain" description="CMP/dCMP-type deaminase" evidence="9">
    <location>
        <begin position="1"/>
        <end position="120"/>
    </location>
</feature>
<protein>
    <submittedName>
        <fullName evidence="11">Unannotated protein</fullName>
    </submittedName>
</protein>
<dbReference type="InterPro" id="IPR024072">
    <property type="entry name" value="DHFR-like_dom_sf"/>
</dbReference>
<dbReference type="EMBL" id="CAEMXZ010000001">
    <property type="protein sequence ID" value="CAB4322293.1"/>
    <property type="molecule type" value="Genomic_DNA"/>
</dbReference>
<dbReference type="SUPFAM" id="SSF53597">
    <property type="entry name" value="Dihydrofolate reductase-like"/>
    <property type="match status" value="1"/>
</dbReference>
<dbReference type="InterPro" id="IPR002734">
    <property type="entry name" value="RibDG_C"/>
</dbReference>
<dbReference type="AlphaFoldDB" id="A0A6J7HPY5"/>
<evidence type="ECO:0000313" key="11">
    <source>
        <dbReference type="EMBL" id="CAB4923091.1"/>
    </source>
</evidence>
<dbReference type="UniPathway" id="UPA00275">
    <property type="reaction ID" value="UER00401"/>
</dbReference>
<keyword evidence="6" id="KW-0521">NADP</keyword>
<keyword evidence="4" id="KW-0479">Metal-binding</keyword>
<evidence type="ECO:0000256" key="8">
    <source>
        <dbReference type="ARBA" id="ARBA00023268"/>
    </source>
</evidence>
<dbReference type="Pfam" id="PF01872">
    <property type="entry name" value="RibD_C"/>
    <property type="match status" value="2"/>
</dbReference>
<organism evidence="11">
    <name type="scientific">freshwater metagenome</name>
    <dbReference type="NCBI Taxonomy" id="449393"/>
    <lineage>
        <taxon>unclassified sequences</taxon>
        <taxon>metagenomes</taxon>
        <taxon>ecological metagenomes</taxon>
    </lineage>
</organism>
<dbReference type="InterPro" id="IPR004794">
    <property type="entry name" value="Eubact_RibD"/>
</dbReference>
<dbReference type="InterPro" id="IPR016193">
    <property type="entry name" value="Cytidine_deaminase-like"/>
</dbReference>